<sequence>MKIAILDTRKAYLPEISAYISYLEKNGITAVRIYKDILDNINKYDIIWKFTGVDFIGNNNGSVVHEYNSLTVGKLKWIKDTIKKQTNIKPEGRVFLNNEVKAAMNFKDNVPSIIRDMGIAKEFFVQNPNKEYDFVYIGAMEKSRQLDQILHSFKQKDIQKNILMIGRPNDELYAQFKDNKNIIFTGIVNYKEVPKLASKGIYGLNYVPDVYPFNKQTSTKLLEYCALGLNIVTTDYYWVRNFEEKENSSFYKITNKTHLDFESIDKFNYKTADVMKYEWNTVLNQSGLIEFINQIR</sequence>
<feature type="domain" description="Glycosyl transferase family 1" evidence="1">
    <location>
        <begin position="125"/>
        <end position="272"/>
    </location>
</feature>
<dbReference type="GO" id="GO:0016757">
    <property type="term" value="F:glycosyltransferase activity"/>
    <property type="evidence" value="ECO:0007669"/>
    <property type="project" value="InterPro"/>
</dbReference>
<dbReference type="Pfam" id="PF00534">
    <property type="entry name" value="Glycos_transf_1"/>
    <property type="match status" value="1"/>
</dbReference>
<organism evidence="2 3">
    <name type="scientific">Solibacillus isronensis B3W22</name>
    <dbReference type="NCBI Taxonomy" id="1224748"/>
    <lineage>
        <taxon>Bacteria</taxon>
        <taxon>Bacillati</taxon>
        <taxon>Bacillota</taxon>
        <taxon>Bacilli</taxon>
        <taxon>Bacillales</taxon>
        <taxon>Caryophanaceae</taxon>
        <taxon>Solibacillus</taxon>
    </lineage>
</organism>
<dbReference type="Proteomes" id="UP000004738">
    <property type="component" value="Unassembled WGS sequence"/>
</dbReference>
<evidence type="ECO:0000313" key="2">
    <source>
        <dbReference type="EMBL" id="EKB46778.1"/>
    </source>
</evidence>
<dbReference type="InterPro" id="IPR001296">
    <property type="entry name" value="Glyco_trans_1"/>
</dbReference>
<name>K1L8K1_9BACL</name>
<evidence type="ECO:0000259" key="1">
    <source>
        <dbReference type="Pfam" id="PF00534"/>
    </source>
</evidence>
<dbReference type="Gene3D" id="3.40.50.2000">
    <property type="entry name" value="Glycogen Phosphorylase B"/>
    <property type="match status" value="1"/>
</dbReference>
<evidence type="ECO:0000313" key="3">
    <source>
        <dbReference type="Proteomes" id="UP000004738"/>
    </source>
</evidence>
<proteinExistence type="predicted"/>
<reference evidence="2 3" key="1">
    <citation type="journal article" date="2012" name="J. Bacteriol.">
        <title>Draft Genome Sequence of Bacillus isronensis Strain B3W22, Isolated from the Upper Atmosphere.</title>
        <authorList>
            <person name="Shivaji S."/>
            <person name="Ara S."/>
            <person name="Singh S.K."/>
            <person name="Bandi S."/>
            <person name="Singh A."/>
            <person name="Pinnaka A.K."/>
        </authorList>
    </citation>
    <scope>NUCLEOTIDE SEQUENCE [LARGE SCALE GENOMIC DNA]</scope>
    <source>
        <strain evidence="2 3">B3W22</strain>
    </source>
</reference>
<accession>K1L8K1</accession>
<dbReference type="EMBL" id="AMCK01000001">
    <property type="protein sequence ID" value="EKB46778.1"/>
    <property type="molecule type" value="Genomic_DNA"/>
</dbReference>
<dbReference type="PATRIC" id="fig|1224748.3.peg.67"/>
<dbReference type="SUPFAM" id="SSF53756">
    <property type="entry name" value="UDP-Glycosyltransferase/glycogen phosphorylase"/>
    <property type="match status" value="1"/>
</dbReference>
<gene>
    <name evidence="2" type="ORF">B857_00067</name>
</gene>
<keyword evidence="3" id="KW-1185">Reference proteome</keyword>
<comment type="caution">
    <text evidence="2">The sequence shown here is derived from an EMBL/GenBank/DDBJ whole genome shotgun (WGS) entry which is preliminary data.</text>
</comment>
<dbReference type="AlphaFoldDB" id="K1L8K1"/>
<dbReference type="RefSeq" id="WP_008403177.1">
    <property type="nucleotide sequence ID" value="NZ_AMCK01000001.1"/>
</dbReference>
<protein>
    <recommendedName>
        <fullName evidence="1">Glycosyl transferase family 1 domain-containing protein</fullName>
    </recommendedName>
</protein>